<evidence type="ECO:0000313" key="2">
    <source>
        <dbReference type="EMBL" id="MDF3872011.1"/>
    </source>
</evidence>
<reference evidence="2" key="1">
    <citation type="submission" date="2023-03" db="EMBL/GenBank/DDBJ databases">
        <title>Draft assemblies of triclosan tolerant bacteria isolated from returned activated sludge.</title>
        <authorList>
            <person name="Van Hamelsveld S."/>
        </authorList>
    </citation>
    <scope>NUCLEOTIDE SEQUENCE</scope>
    <source>
        <strain evidence="2">GW210012_S60</strain>
    </source>
</reference>
<dbReference type="InterPro" id="IPR057271">
    <property type="entry name" value="YagK_YfjJ_C"/>
</dbReference>
<dbReference type="EMBL" id="JARJLO010000238">
    <property type="protein sequence ID" value="MDF3872011.1"/>
    <property type="molecule type" value="Genomic_DNA"/>
</dbReference>
<dbReference type="Pfam" id="PF11726">
    <property type="entry name" value="YagK_YfjJ_C"/>
    <property type="match status" value="1"/>
</dbReference>
<dbReference type="AlphaFoldDB" id="A0AAW6PTR9"/>
<accession>A0AAW6PTR9</accession>
<dbReference type="RefSeq" id="WP_024947928.1">
    <property type="nucleotide sequence ID" value="NZ_ABUNEW020000001.1"/>
</dbReference>
<evidence type="ECO:0000313" key="3">
    <source>
        <dbReference type="Proteomes" id="UP001217741"/>
    </source>
</evidence>
<organism evidence="2 3">
    <name type="scientific">Pseudomonas putida</name>
    <name type="common">Arthrobacter siderocapsulatus</name>
    <dbReference type="NCBI Taxonomy" id="303"/>
    <lineage>
        <taxon>Bacteria</taxon>
        <taxon>Pseudomonadati</taxon>
        <taxon>Pseudomonadota</taxon>
        <taxon>Gammaproteobacteria</taxon>
        <taxon>Pseudomonadales</taxon>
        <taxon>Pseudomonadaceae</taxon>
        <taxon>Pseudomonas</taxon>
    </lineage>
</organism>
<comment type="caution">
    <text evidence="2">The sequence shown here is derived from an EMBL/GenBank/DDBJ whole genome shotgun (WGS) entry which is preliminary data.</text>
</comment>
<name>A0AAW6PTR9_PSEPU</name>
<sequence length="222" mass="25889">MRRFSENRNLRLYSADTFQGLPIMGEKGPFILGYLEALSRTIKLALDQYPRVIAFRVDLRLPRFGGIPDDALSNRVISRFIESFKAKIEHNREKAREQNKYAHDCRVRYVWARERSEAGRQHYHLLILLNRDAYYTIGRLQPQRPNMISRMQEAWASALKCEVEQVRGLVHIPSNAEYRVDREVRPGNVDYLPDLFHRASYLCKAATKRYGEGAHGFGFSRG</sequence>
<protein>
    <submittedName>
        <fullName evidence="2">Inovirus Gp2 family protein</fullName>
    </submittedName>
</protein>
<gene>
    <name evidence="2" type="ORF">P3W50_16265</name>
</gene>
<evidence type="ECO:0000259" key="1">
    <source>
        <dbReference type="Pfam" id="PF11726"/>
    </source>
</evidence>
<dbReference type="Proteomes" id="UP001217741">
    <property type="component" value="Unassembled WGS sequence"/>
</dbReference>
<proteinExistence type="predicted"/>
<feature type="domain" description="YagK/YfjJ C-terminal" evidence="1">
    <location>
        <begin position="46"/>
        <end position="220"/>
    </location>
</feature>